<organism evidence="5 6">
    <name type="scientific">Clostridium perfringens (strain ATCC 13124 / DSM 756 / JCM 1290 / NCIMB 6125 / NCTC 8237 / Type A)</name>
    <dbReference type="NCBI Taxonomy" id="195103"/>
    <lineage>
        <taxon>Bacteria</taxon>
        <taxon>Bacillati</taxon>
        <taxon>Bacillota</taxon>
        <taxon>Clostridia</taxon>
        <taxon>Eubacteriales</taxon>
        <taxon>Clostridiaceae</taxon>
        <taxon>Clostridium</taxon>
    </lineage>
</organism>
<keyword evidence="5" id="KW-0418">Kinase</keyword>
<feature type="domain" description="Histidine kinase/HSP90-like ATPase" evidence="2">
    <location>
        <begin position="305"/>
        <end position="408"/>
    </location>
</feature>
<dbReference type="Proteomes" id="UP000001823">
    <property type="component" value="Chromosome"/>
</dbReference>
<dbReference type="Pfam" id="PF02518">
    <property type="entry name" value="HATPase_c"/>
    <property type="match status" value="1"/>
</dbReference>
<proteinExistence type="predicted"/>
<dbReference type="PANTHER" id="PTHR34220">
    <property type="entry name" value="SENSOR HISTIDINE KINASE YPDA"/>
    <property type="match status" value="1"/>
</dbReference>
<dbReference type="STRING" id="195103.CPF_1171"/>
<dbReference type="InterPro" id="IPR010559">
    <property type="entry name" value="Sig_transdc_His_kin_internal"/>
</dbReference>
<dbReference type="AlphaFoldDB" id="A0A0H2YUX4"/>
<dbReference type="SMR" id="A0A0H2YUX4"/>
<evidence type="ECO:0000313" key="6">
    <source>
        <dbReference type="Proteomes" id="UP000001823"/>
    </source>
</evidence>
<dbReference type="InterPro" id="IPR036890">
    <property type="entry name" value="HATPase_C_sf"/>
</dbReference>
<dbReference type="SUPFAM" id="SSF55874">
    <property type="entry name" value="ATPase domain of HSP90 chaperone/DNA topoisomerase II/histidine kinase"/>
    <property type="match status" value="1"/>
</dbReference>
<feature type="coiled-coil region" evidence="1">
    <location>
        <begin position="180"/>
        <end position="209"/>
    </location>
</feature>
<dbReference type="RefSeq" id="WP_003477608.1">
    <property type="nucleotide sequence ID" value="NC_008261.1"/>
</dbReference>
<dbReference type="PANTHER" id="PTHR34220:SF7">
    <property type="entry name" value="SENSOR HISTIDINE KINASE YPDA"/>
    <property type="match status" value="1"/>
</dbReference>
<accession>A0A0H2YUX4</accession>
<dbReference type="KEGG" id="cpf:CPF_1171"/>
<sequence length="410" mass="47005">MANLLDIREILDVNSFQKIQDDIAKATEFAMITVDYKGIPVTKHSRCSEFCRLIREQKEFSKLCEKCDSRGGLEAAREGSFYIYKCHRGLVDVAVPIIIDGQYLGAVMVGQVLLMDADDHELEAVLTKELEYDSEIKDKIIDAYEKIPVLSFDKIKAVSEMMSHVSNYIVEEALLKRTQNEIYTKNIEIARAERSKLELEEEYKACQLKALQSQINPHFLFNVLNSIASLAIIEDAPKTQEVIYNLSYILRYTLKKANKIVRLSEEINHVKAYLEIQKVRFGERIQYNIDFDEEDSNVQIPFMALQVFVENAVLHGIEEKEQGGTINLSIKSRGDDMIITISDDGVGISVEKLCEIRNEIKSRDKLDLDKVGINNVNKRMFHYYGEEYSINIDSKVKKGTKVEIIIPRKL</sequence>
<protein>
    <submittedName>
        <fullName evidence="5">Sensor histidine kinase</fullName>
    </submittedName>
</protein>
<dbReference type="eggNOG" id="COG4936">
    <property type="taxonomic scope" value="Bacteria"/>
</dbReference>
<dbReference type="EMBL" id="CP000246">
    <property type="protein sequence ID" value="ABG84918.1"/>
    <property type="molecule type" value="Genomic_DNA"/>
</dbReference>
<gene>
    <name evidence="5" type="ordered locus">CPF_1171</name>
</gene>
<dbReference type="Pfam" id="PF06580">
    <property type="entry name" value="His_kinase"/>
    <property type="match status" value="1"/>
</dbReference>
<keyword evidence="5" id="KW-0808">Transferase</keyword>
<dbReference type="PaxDb" id="195103-CPF_1171"/>
<evidence type="ECO:0000256" key="1">
    <source>
        <dbReference type="SAM" id="Coils"/>
    </source>
</evidence>
<dbReference type="InterPro" id="IPR050640">
    <property type="entry name" value="Bact_2-comp_sensor_kinase"/>
</dbReference>
<dbReference type="GO" id="GO:0000155">
    <property type="term" value="F:phosphorelay sensor kinase activity"/>
    <property type="evidence" value="ECO:0007669"/>
    <property type="project" value="InterPro"/>
</dbReference>
<feature type="domain" description="PocR" evidence="4">
    <location>
        <begin position="9"/>
        <end position="173"/>
    </location>
</feature>
<dbReference type="InterPro" id="IPR003594">
    <property type="entry name" value="HATPase_dom"/>
</dbReference>
<keyword evidence="1" id="KW-0175">Coiled coil</keyword>
<dbReference type="InterPro" id="IPR018771">
    <property type="entry name" value="PocR_dom"/>
</dbReference>
<name>A0A0H2YUX4_CLOP1</name>
<keyword evidence="6" id="KW-1185">Reference proteome</keyword>
<evidence type="ECO:0000259" key="2">
    <source>
        <dbReference type="Pfam" id="PF02518"/>
    </source>
</evidence>
<evidence type="ECO:0000259" key="3">
    <source>
        <dbReference type="Pfam" id="PF06580"/>
    </source>
</evidence>
<dbReference type="eggNOG" id="COG2972">
    <property type="taxonomic scope" value="Bacteria"/>
</dbReference>
<feature type="domain" description="Signal transduction histidine kinase internal region" evidence="3">
    <location>
        <begin position="207"/>
        <end position="285"/>
    </location>
</feature>
<dbReference type="Pfam" id="PF10114">
    <property type="entry name" value="PocR"/>
    <property type="match status" value="1"/>
</dbReference>
<dbReference type="HOGENOM" id="CLU_038337_0_0_9"/>
<evidence type="ECO:0000259" key="4">
    <source>
        <dbReference type="Pfam" id="PF10114"/>
    </source>
</evidence>
<evidence type="ECO:0000313" key="5">
    <source>
        <dbReference type="EMBL" id="ABG84918.1"/>
    </source>
</evidence>
<reference evidence="5 6" key="1">
    <citation type="journal article" date="2006" name="Genome Res.">
        <title>Skewed genomic variability in strains of the toxigenic bacterial pathogen, Clostridium perfringens.</title>
        <authorList>
            <person name="Myers G.S."/>
            <person name="Rasko D.A."/>
            <person name="Cheung J.K."/>
            <person name="Ravel J."/>
            <person name="Seshadri R."/>
            <person name="Deboy R.T."/>
            <person name="Ren Q."/>
            <person name="Varga J."/>
            <person name="Awad M.M."/>
            <person name="Brinkac L.M."/>
            <person name="Daugherty S.C."/>
            <person name="Haft D.H."/>
            <person name="Dodson R.J."/>
            <person name="Madupu R."/>
            <person name="Nelson W.C."/>
            <person name="Rosovitz M.J."/>
            <person name="Sullivan S.A."/>
            <person name="Khouri H."/>
            <person name="Dimitrov G.I."/>
            <person name="Watkins K.L."/>
            <person name="Mulligan S."/>
            <person name="Benton J."/>
            <person name="Radune D."/>
            <person name="Fisher D.J."/>
            <person name="Atkins H.S."/>
            <person name="Hiscox T."/>
            <person name="Jost B.H."/>
            <person name="Billington S.J."/>
            <person name="Songer J.G."/>
            <person name="McClane B.A."/>
            <person name="Titball R.W."/>
            <person name="Rood J.I."/>
            <person name="Melville S.B."/>
            <person name="Paulsen I.T."/>
        </authorList>
    </citation>
    <scope>NUCLEOTIDE SEQUENCE [LARGE SCALE GENOMIC DNA]</scope>
    <source>
        <strain evidence="6">ATCC 13124 / DSM 756 / JCM 1290 / NCIMB 6125 / NCTC 8237 / S 107 / Type A</strain>
    </source>
</reference>
<dbReference type="Gene3D" id="3.30.565.10">
    <property type="entry name" value="Histidine kinase-like ATPase, C-terminal domain"/>
    <property type="match status" value="1"/>
</dbReference>
<dbReference type="GO" id="GO:0016020">
    <property type="term" value="C:membrane"/>
    <property type="evidence" value="ECO:0007669"/>
    <property type="project" value="InterPro"/>
</dbReference>